<protein>
    <submittedName>
        <fullName evidence="4">ABC transporter substrate-binding protein</fullName>
    </submittedName>
</protein>
<dbReference type="EMBL" id="JAPMOU010000033">
    <property type="protein sequence ID" value="MDE1464337.1"/>
    <property type="molecule type" value="Genomic_DNA"/>
</dbReference>
<proteinExistence type="inferred from homology"/>
<keyword evidence="2" id="KW-0732">Signal</keyword>
<dbReference type="Gene3D" id="3.40.190.10">
    <property type="entry name" value="Periplasmic binding protein-like II"/>
    <property type="match status" value="2"/>
</dbReference>
<comment type="caution">
    <text evidence="4">The sequence shown here is derived from an EMBL/GenBank/DDBJ whole genome shotgun (WGS) entry which is preliminary data.</text>
</comment>
<accession>A0ABT5UFQ3</accession>
<dbReference type="Pfam" id="PF00497">
    <property type="entry name" value="SBP_bac_3"/>
    <property type="match status" value="1"/>
</dbReference>
<feature type="domain" description="Solute-binding protein family 3/N-terminal" evidence="3">
    <location>
        <begin position="40"/>
        <end position="267"/>
    </location>
</feature>
<evidence type="ECO:0000256" key="1">
    <source>
        <dbReference type="ARBA" id="ARBA00010333"/>
    </source>
</evidence>
<evidence type="ECO:0000313" key="5">
    <source>
        <dbReference type="Proteomes" id="UP001528823"/>
    </source>
</evidence>
<name>A0ABT5UFQ3_9GAMM</name>
<dbReference type="SUPFAM" id="SSF53850">
    <property type="entry name" value="Periplasmic binding protein-like II"/>
    <property type="match status" value="1"/>
</dbReference>
<organism evidence="4 5">
    <name type="scientific">Spartinivicinus poritis</name>
    <dbReference type="NCBI Taxonomy" id="2994640"/>
    <lineage>
        <taxon>Bacteria</taxon>
        <taxon>Pseudomonadati</taxon>
        <taxon>Pseudomonadota</taxon>
        <taxon>Gammaproteobacteria</taxon>
        <taxon>Oceanospirillales</taxon>
        <taxon>Zooshikellaceae</taxon>
        <taxon>Spartinivicinus</taxon>
    </lineage>
</organism>
<evidence type="ECO:0000313" key="4">
    <source>
        <dbReference type="EMBL" id="MDE1464337.1"/>
    </source>
</evidence>
<dbReference type="Proteomes" id="UP001528823">
    <property type="component" value="Unassembled WGS sequence"/>
</dbReference>
<reference evidence="4 5" key="1">
    <citation type="submission" date="2022-11" db="EMBL/GenBank/DDBJ databases">
        <title>Spartinivicinus poritis sp. nov., isolated from scleractinian coral Porites lutea.</title>
        <authorList>
            <person name="Zhang G."/>
            <person name="Cai L."/>
            <person name="Wei Q."/>
        </authorList>
    </citation>
    <scope>NUCLEOTIDE SEQUENCE [LARGE SCALE GENOMIC DNA]</scope>
    <source>
        <strain evidence="4 5">A2-2</strain>
    </source>
</reference>
<keyword evidence="5" id="KW-1185">Reference proteome</keyword>
<dbReference type="PANTHER" id="PTHR35936:SF35">
    <property type="entry name" value="L-CYSTINE-BINDING PROTEIN TCYJ"/>
    <property type="match status" value="1"/>
</dbReference>
<dbReference type="PANTHER" id="PTHR35936">
    <property type="entry name" value="MEMBRANE-BOUND LYTIC MUREIN TRANSGLYCOSYLASE F"/>
    <property type="match status" value="1"/>
</dbReference>
<evidence type="ECO:0000256" key="2">
    <source>
        <dbReference type="ARBA" id="ARBA00022729"/>
    </source>
</evidence>
<sequence length="268" mass="30272">MTNVLTKNVLLINFPMKKCIISLCVVYISIFTGLTLAQQTLNLVTLDKFAPFTWQEGNSAKGIDVDIVKELCRRSNIKCNISFRPWKRVIFEIKTGKSDGGFSAFITSTRKKFGHILDMPIHYSTYKVFVKKNSDLKFEKIEDLYGKTIGRNLGFLSGEVFDQAAVAGKINVVEAVDIQANINRLMANRVVGIVTNYHETILELKKLKLLDQVVDLPRPVRKPRGAYLIISRAAKIDNKPGLIEKLNVNLNAMYSDGTIEKINKLYLQ</sequence>
<gene>
    <name evidence="4" type="ORF">ORQ98_20455</name>
</gene>
<dbReference type="InterPro" id="IPR001638">
    <property type="entry name" value="Solute-binding_3/MltF_N"/>
</dbReference>
<evidence type="ECO:0000259" key="3">
    <source>
        <dbReference type="SMART" id="SM00062"/>
    </source>
</evidence>
<dbReference type="RefSeq" id="WP_274690665.1">
    <property type="nucleotide sequence ID" value="NZ_JAPMOU010000033.1"/>
</dbReference>
<dbReference type="SMART" id="SM00062">
    <property type="entry name" value="PBPb"/>
    <property type="match status" value="1"/>
</dbReference>
<comment type="similarity">
    <text evidence="1">Belongs to the bacterial solute-binding protein 3 family.</text>
</comment>